<dbReference type="RefSeq" id="WP_289386708.1">
    <property type="nucleotide sequence ID" value="NZ_JAUCBM010000003.1"/>
</dbReference>
<protein>
    <submittedName>
        <fullName evidence="6">TetR/AcrR family transcriptional regulator</fullName>
    </submittedName>
</protein>
<evidence type="ECO:0000256" key="3">
    <source>
        <dbReference type="ARBA" id="ARBA00023163"/>
    </source>
</evidence>
<dbReference type="PROSITE" id="PS50977">
    <property type="entry name" value="HTH_TETR_2"/>
    <property type="match status" value="1"/>
</dbReference>
<dbReference type="Proteomes" id="UP001597263">
    <property type="component" value="Unassembled WGS sequence"/>
</dbReference>
<gene>
    <name evidence="6" type="ORF">ACFQ35_08240</name>
</gene>
<sequence>MHIDRKIDHILDAALPVFVRFGFRKTSMADIARAAKISRASLYLAFNSKEELFRAGSMRAHTRTMANVTAVLAQSGNAIERVEAAIMVFQRELVIPLNESDEANELFATNMALAPDITIEARTKLLNVLEQTLAAAVQTGEINLEAARATPAQLASLILAGIEGIKHSRKAGNHLEDEIKLFMCFLRVAVTP</sequence>
<evidence type="ECO:0000256" key="1">
    <source>
        <dbReference type="ARBA" id="ARBA00023015"/>
    </source>
</evidence>
<evidence type="ECO:0000313" key="6">
    <source>
        <dbReference type="EMBL" id="MFD1227131.1"/>
    </source>
</evidence>
<organism evidence="6 7">
    <name type="scientific">Pseudochrobactrum kiredjianiae</name>
    <dbReference type="NCBI Taxonomy" id="386305"/>
    <lineage>
        <taxon>Bacteria</taxon>
        <taxon>Pseudomonadati</taxon>
        <taxon>Pseudomonadota</taxon>
        <taxon>Alphaproteobacteria</taxon>
        <taxon>Hyphomicrobiales</taxon>
        <taxon>Brucellaceae</taxon>
        <taxon>Pseudochrobactrum</taxon>
    </lineage>
</organism>
<dbReference type="PANTHER" id="PTHR47506:SF1">
    <property type="entry name" value="HTH-TYPE TRANSCRIPTIONAL REGULATOR YJDC"/>
    <property type="match status" value="1"/>
</dbReference>
<dbReference type="InterPro" id="IPR001647">
    <property type="entry name" value="HTH_TetR"/>
</dbReference>
<evidence type="ECO:0000259" key="5">
    <source>
        <dbReference type="PROSITE" id="PS50977"/>
    </source>
</evidence>
<keyword evidence="2 4" id="KW-0238">DNA-binding</keyword>
<keyword evidence="1" id="KW-0805">Transcription regulation</keyword>
<dbReference type="EMBL" id="JBHTMA010000033">
    <property type="protein sequence ID" value="MFD1227131.1"/>
    <property type="molecule type" value="Genomic_DNA"/>
</dbReference>
<keyword evidence="3" id="KW-0804">Transcription</keyword>
<dbReference type="SUPFAM" id="SSF46689">
    <property type="entry name" value="Homeodomain-like"/>
    <property type="match status" value="1"/>
</dbReference>
<dbReference type="InterPro" id="IPR009057">
    <property type="entry name" value="Homeodomain-like_sf"/>
</dbReference>
<dbReference type="PROSITE" id="PS01081">
    <property type="entry name" value="HTH_TETR_1"/>
    <property type="match status" value="1"/>
</dbReference>
<evidence type="ECO:0000313" key="7">
    <source>
        <dbReference type="Proteomes" id="UP001597263"/>
    </source>
</evidence>
<accession>A0ABW3V527</accession>
<dbReference type="Pfam" id="PF00440">
    <property type="entry name" value="TetR_N"/>
    <property type="match status" value="1"/>
</dbReference>
<dbReference type="InterPro" id="IPR023772">
    <property type="entry name" value="DNA-bd_HTH_TetR-type_CS"/>
</dbReference>
<dbReference type="Gene3D" id="1.10.357.10">
    <property type="entry name" value="Tetracycline Repressor, domain 2"/>
    <property type="match status" value="1"/>
</dbReference>
<proteinExistence type="predicted"/>
<reference evidence="7" key="1">
    <citation type="journal article" date="2019" name="Int. J. Syst. Evol. Microbiol.">
        <title>The Global Catalogue of Microorganisms (GCM) 10K type strain sequencing project: providing services to taxonomists for standard genome sequencing and annotation.</title>
        <authorList>
            <consortium name="The Broad Institute Genomics Platform"/>
            <consortium name="The Broad Institute Genome Sequencing Center for Infectious Disease"/>
            <person name="Wu L."/>
            <person name="Ma J."/>
        </authorList>
    </citation>
    <scope>NUCLEOTIDE SEQUENCE [LARGE SCALE GENOMIC DNA]</scope>
    <source>
        <strain evidence="7">CCUG 49584</strain>
    </source>
</reference>
<feature type="DNA-binding region" description="H-T-H motif" evidence="4">
    <location>
        <begin position="27"/>
        <end position="46"/>
    </location>
</feature>
<dbReference type="PANTHER" id="PTHR47506">
    <property type="entry name" value="TRANSCRIPTIONAL REGULATORY PROTEIN"/>
    <property type="match status" value="1"/>
</dbReference>
<comment type="caution">
    <text evidence="6">The sequence shown here is derived from an EMBL/GenBank/DDBJ whole genome shotgun (WGS) entry which is preliminary data.</text>
</comment>
<evidence type="ECO:0000256" key="2">
    <source>
        <dbReference type="ARBA" id="ARBA00023125"/>
    </source>
</evidence>
<name>A0ABW3V527_9HYPH</name>
<feature type="domain" description="HTH tetR-type" evidence="5">
    <location>
        <begin position="4"/>
        <end position="64"/>
    </location>
</feature>
<evidence type="ECO:0000256" key="4">
    <source>
        <dbReference type="PROSITE-ProRule" id="PRU00335"/>
    </source>
</evidence>
<keyword evidence="7" id="KW-1185">Reference proteome</keyword>
<dbReference type="PRINTS" id="PR00455">
    <property type="entry name" value="HTHTETR"/>
</dbReference>
<dbReference type="Gene3D" id="1.10.10.60">
    <property type="entry name" value="Homeodomain-like"/>
    <property type="match status" value="1"/>
</dbReference>